<evidence type="ECO:0000256" key="1">
    <source>
        <dbReference type="ARBA" id="ARBA00005417"/>
    </source>
</evidence>
<dbReference type="GO" id="GO:0005524">
    <property type="term" value="F:ATP binding"/>
    <property type="evidence" value="ECO:0007669"/>
    <property type="project" value="UniProtKB-KW"/>
</dbReference>
<evidence type="ECO:0000256" key="2">
    <source>
        <dbReference type="ARBA" id="ARBA00022448"/>
    </source>
</evidence>
<dbReference type="GO" id="GO:0015833">
    <property type="term" value="P:peptide transport"/>
    <property type="evidence" value="ECO:0007669"/>
    <property type="project" value="InterPro"/>
</dbReference>
<dbReference type="PROSITE" id="PS00211">
    <property type="entry name" value="ABC_TRANSPORTER_1"/>
    <property type="match status" value="1"/>
</dbReference>
<evidence type="ECO:0000259" key="5">
    <source>
        <dbReference type="PROSITE" id="PS50893"/>
    </source>
</evidence>
<dbReference type="SUPFAM" id="SSF52540">
    <property type="entry name" value="P-loop containing nucleoside triphosphate hydrolases"/>
    <property type="match status" value="1"/>
</dbReference>
<evidence type="ECO:0000256" key="4">
    <source>
        <dbReference type="ARBA" id="ARBA00022840"/>
    </source>
</evidence>
<gene>
    <name evidence="6" type="ORF">JW984_06715</name>
</gene>
<feature type="domain" description="ABC transporter" evidence="5">
    <location>
        <begin position="5"/>
        <end position="255"/>
    </location>
</feature>
<keyword evidence="2" id="KW-0813">Transport</keyword>
<dbReference type="InterPro" id="IPR017871">
    <property type="entry name" value="ABC_transporter-like_CS"/>
</dbReference>
<evidence type="ECO:0000256" key="3">
    <source>
        <dbReference type="ARBA" id="ARBA00022741"/>
    </source>
</evidence>
<dbReference type="Pfam" id="PF08352">
    <property type="entry name" value="oligo_HPY"/>
    <property type="match status" value="1"/>
</dbReference>
<dbReference type="NCBIfam" id="TIGR01727">
    <property type="entry name" value="oligo_HPY"/>
    <property type="match status" value="1"/>
</dbReference>
<name>A0A9D8KD19_9DELT</name>
<dbReference type="InterPro" id="IPR003593">
    <property type="entry name" value="AAA+_ATPase"/>
</dbReference>
<proteinExistence type="inferred from homology"/>
<comment type="similarity">
    <text evidence="1">Belongs to the ABC transporter superfamily.</text>
</comment>
<dbReference type="InterPro" id="IPR050319">
    <property type="entry name" value="ABC_transp_ATP-bind"/>
</dbReference>
<dbReference type="Pfam" id="PF00005">
    <property type="entry name" value="ABC_tran"/>
    <property type="match status" value="1"/>
</dbReference>
<dbReference type="GO" id="GO:0055085">
    <property type="term" value="P:transmembrane transport"/>
    <property type="evidence" value="ECO:0007669"/>
    <property type="project" value="UniProtKB-ARBA"/>
</dbReference>
<dbReference type="AlphaFoldDB" id="A0A9D8KD19"/>
<sequence>MEKLIELKSIKKYYPVTQGFLKKKDLSVKAVDGVTLSIFRGETLGLVGESGCGKSTLGRVLLRLERPSSGSVLYEGRDMAELSARELKEMRLKLQIIFQDPYSSLNPRKSVASIIGEGMLIHNLATRADVNERVTEYLELVGLSEEHLGRYPHEFSGGQRQRIGIARALALGPELIVTDEPVSSLDVSIQSQILNLMSDLKENFNLTYLFISHDLSVVKYISDRVCVMYLGKIVEMSEKNAMYEKPLHPYTAALFSAVPTIEVDEAGKKKKRIILSGDIPSPVFPPHGCRFHTRCPEVKDLCRNEEPPLEDKGGGRLCACHFR</sequence>
<dbReference type="InterPro" id="IPR013563">
    <property type="entry name" value="Oligopep_ABC_C"/>
</dbReference>
<keyword evidence="4 6" id="KW-0067">ATP-binding</keyword>
<dbReference type="GO" id="GO:0016887">
    <property type="term" value="F:ATP hydrolysis activity"/>
    <property type="evidence" value="ECO:0007669"/>
    <property type="project" value="InterPro"/>
</dbReference>
<evidence type="ECO:0000313" key="7">
    <source>
        <dbReference type="Proteomes" id="UP000809273"/>
    </source>
</evidence>
<reference evidence="6" key="2">
    <citation type="submission" date="2021-01" db="EMBL/GenBank/DDBJ databases">
        <authorList>
            <person name="Hahn C.R."/>
            <person name="Youssef N.H."/>
            <person name="Elshahed M."/>
        </authorList>
    </citation>
    <scope>NUCLEOTIDE SEQUENCE</scope>
    <source>
        <strain evidence="6">Zod_Metabat.24</strain>
    </source>
</reference>
<dbReference type="CDD" id="cd03257">
    <property type="entry name" value="ABC_NikE_OppD_transporters"/>
    <property type="match status" value="1"/>
</dbReference>
<comment type="caution">
    <text evidence="6">The sequence shown here is derived from an EMBL/GenBank/DDBJ whole genome shotgun (WGS) entry which is preliminary data.</text>
</comment>
<dbReference type="Gene3D" id="3.40.50.300">
    <property type="entry name" value="P-loop containing nucleotide triphosphate hydrolases"/>
    <property type="match status" value="1"/>
</dbReference>
<accession>A0A9D8KD19</accession>
<dbReference type="EMBL" id="JAFGIX010000032">
    <property type="protein sequence ID" value="MBN1572875.1"/>
    <property type="molecule type" value="Genomic_DNA"/>
</dbReference>
<protein>
    <submittedName>
        <fullName evidence="6">Dipeptide ABC transporter ATP-binding protein</fullName>
    </submittedName>
</protein>
<reference evidence="6" key="1">
    <citation type="journal article" date="2021" name="Environ. Microbiol.">
        <title>Genomic characterization of three novel Desulfobacterota classes expand the metabolic and phylogenetic diversity of the phylum.</title>
        <authorList>
            <person name="Murphy C.L."/>
            <person name="Biggerstaff J."/>
            <person name="Eichhorn A."/>
            <person name="Ewing E."/>
            <person name="Shahan R."/>
            <person name="Soriano D."/>
            <person name="Stewart S."/>
            <person name="VanMol K."/>
            <person name="Walker R."/>
            <person name="Walters P."/>
            <person name="Elshahed M.S."/>
            <person name="Youssef N.H."/>
        </authorList>
    </citation>
    <scope>NUCLEOTIDE SEQUENCE</scope>
    <source>
        <strain evidence="6">Zod_Metabat.24</strain>
    </source>
</reference>
<organism evidence="6 7">
    <name type="scientific">Candidatus Zymogenus saltonus</name>
    <dbReference type="NCBI Taxonomy" id="2844893"/>
    <lineage>
        <taxon>Bacteria</taxon>
        <taxon>Deltaproteobacteria</taxon>
        <taxon>Candidatus Zymogenia</taxon>
        <taxon>Candidatus Zymogeniales</taxon>
        <taxon>Candidatus Zymogenaceae</taxon>
        <taxon>Candidatus Zymogenus</taxon>
    </lineage>
</organism>
<dbReference type="PROSITE" id="PS50893">
    <property type="entry name" value="ABC_TRANSPORTER_2"/>
    <property type="match status" value="1"/>
</dbReference>
<dbReference type="InterPro" id="IPR003439">
    <property type="entry name" value="ABC_transporter-like_ATP-bd"/>
</dbReference>
<dbReference type="InterPro" id="IPR027417">
    <property type="entry name" value="P-loop_NTPase"/>
</dbReference>
<dbReference type="NCBIfam" id="NF008453">
    <property type="entry name" value="PRK11308.1"/>
    <property type="match status" value="1"/>
</dbReference>
<evidence type="ECO:0000313" key="6">
    <source>
        <dbReference type="EMBL" id="MBN1572875.1"/>
    </source>
</evidence>
<dbReference type="Proteomes" id="UP000809273">
    <property type="component" value="Unassembled WGS sequence"/>
</dbReference>
<keyword evidence="3" id="KW-0547">Nucleotide-binding</keyword>
<dbReference type="FunFam" id="3.40.50.300:FF:000016">
    <property type="entry name" value="Oligopeptide ABC transporter ATP-binding component"/>
    <property type="match status" value="1"/>
</dbReference>
<dbReference type="PANTHER" id="PTHR43776">
    <property type="entry name" value="TRANSPORT ATP-BINDING PROTEIN"/>
    <property type="match status" value="1"/>
</dbReference>
<dbReference type="PANTHER" id="PTHR43776:SF7">
    <property type="entry name" value="D,D-DIPEPTIDE TRANSPORT ATP-BINDING PROTEIN DDPF-RELATED"/>
    <property type="match status" value="1"/>
</dbReference>
<dbReference type="SMART" id="SM00382">
    <property type="entry name" value="AAA"/>
    <property type="match status" value="1"/>
</dbReference>